<reference evidence="3 4" key="2">
    <citation type="submission" date="2020-04" db="EMBL/GenBank/DDBJ databases">
        <title>Genome sequencing and assembly of multiple isolates from the Colletotrichum gloeosporioides species complex.</title>
        <authorList>
            <person name="Gan P."/>
            <person name="Shirasu K."/>
        </authorList>
    </citation>
    <scope>NUCLEOTIDE SEQUENCE [LARGE SCALE GENOMIC DNA]</scope>
    <source>
        <strain evidence="3 4">Nara gc5</strain>
    </source>
</reference>
<dbReference type="GeneID" id="43610834"/>
<keyword evidence="1" id="KW-0175">Coiled coil</keyword>
<evidence type="ECO:0000259" key="2">
    <source>
        <dbReference type="Pfam" id="PF24809"/>
    </source>
</evidence>
<dbReference type="AlphaFoldDB" id="A0A7J6JJ56"/>
<dbReference type="InParanoid" id="A0A7J6JJ56"/>
<name>A0A7J6JJ56_COLFN</name>
<protein>
    <recommendedName>
        <fullName evidence="2">DUF7708 domain-containing protein</fullName>
    </recommendedName>
</protein>
<dbReference type="RefSeq" id="XP_066009640.1">
    <property type="nucleotide sequence ID" value="XM_066150964.1"/>
</dbReference>
<dbReference type="EMBL" id="ANPB02000001">
    <property type="protein sequence ID" value="KAF4490746.1"/>
    <property type="molecule type" value="Genomic_DNA"/>
</dbReference>
<organism evidence="3 4">
    <name type="scientific">Colletotrichum fructicola (strain Nara gc5)</name>
    <name type="common">Anthracnose fungus</name>
    <name type="synonym">Colletotrichum gloeosporioides (strain Nara gc5)</name>
    <dbReference type="NCBI Taxonomy" id="1213859"/>
    <lineage>
        <taxon>Eukaryota</taxon>
        <taxon>Fungi</taxon>
        <taxon>Dikarya</taxon>
        <taxon>Ascomycota</taxon>
        <taxon>Pezizomycotina</taxon>
        <taxon>Sordariomycetes</taxon>
        <taxon>Hypocreomycetidae</taxon>
        <taxon>Glomerellales</taxon>
        <taxon>Glomerellaceae</taxon>
        <taxon>Colletotrichum</taxon>
        <taxon>Colletotrichum gloeosporioides species complex</taxon>
    </lineage>
</organism>
<dbReference type="Proteomes" id="UP000011096">
    <property type="component" value="Unassembled WGS sequence"/>
</dbReference>
<evidence type="ECO:0000313" key="3">
    <source>
        <dbReference type="EMBL" id="KAF4490746.1"/>
    </source>
</evidence>
<proteinExistence type="predicted"/>
<comment type="caution">
    <text evidence="3">The sequence shown here is derived from an EMBL/GenBank/DDBJ whole genome shotgun (WGS) entry which is preliminary data.</text>
</comment>
<dbReference type="OrthoDB" id="4835296at2759"/>
<dbReference type="Pfam" id="PF24809">
    <property type="entry name" value="DUF7708"/>
    <property type="match status" value="1"/>
</dbReference>
<evidence type="ECO:0000256" key="1">
    <source>
        <dbReference type="SAM" id="Coils"/>
    </source>
</evidence>
<accession>A0A7J6JJ56</accession>
<feature type="coiled-coil region" evidence="1">
    <location>
        <begin position="198"/>
        <end position="225"/>
    </location>
</feature>
<sequence>MEFKADSETLVWLSRAKRTSLDDLRATTQDLETQYRASRSKHGKMHWINGFSSRVMHYGKVLDTLAQHHPEYVGLVWGIIKFVLMGIISHGELVEQFSQALSMISEVLPMTKVSAELYQTEQMKDAIGKLYTHILLFLKQALEWYKMGPASRVFKALFKPFQLSYKDTVDQIKLCAQTIDSVSNIGLKSEVREMNLMLQSESQRLQEREKNLHQMQLEFRAAQERLATMVGSVLQIAKRKIAFPRYFNKGLLPDHFGRRYRQSH</sequence>
<feature type="domain" description="DUF7708" evidence="2">
    <location>
        <begin position="47"/>
        <end position="190"/>
    </location>
</feature>
<gene>
    <name evidence="3" type="ORF">CGGC5_v002449</name>
</gene>
<evidence type="ECO:0000313" key="4">
    <source>
        <dbReference type="Proteomes" id="UP000011096"/>
    </source>
</evidence>
<keyword evidence="4" id="KW-1185">Reference proteome</keyword>
<reference evidence="3 4" key="1">
    <citation type="submission" date="2012-08" db="EMBL/GenBank/DDBJ databases">
        <authorList>
            <person name="Gan P.H.P."/>
            <person name="Ikeda K."/>
            <person name="Irieda H."/>
            <person name="Narusaka M."/>
            <person name="O'Connell R.J."/>
            <person name="Narusaka Y."/>
            <person name="Takano Y."/>
            <person name="Kubo Y."/>
            <person name="Shirasu K."/>
        </authorList>
    </citation>
    <scope>NUCLEOTIDE SEQUENCE [LARGE SCALE GENOMIC DNA]</scope>
    <source>
        <strain evidence="3 4">Nara gc5</strain>
    </source>
</reference>
<dbReference type="InterPro" id="IPR056125">
    <property type="entry name" value="DUF7708"/>
</dbReference>